<dbReference type="Gene3D" id="1.20.1560.10">
    <property type="entry name" value="ABC transporter type 1, transmembrane domain"/>
    <property type="match status" value="1"/>
</dbReference>
<dbReference type="AlphaFoldDB" id="A0A9D2FSW5"/>
<reference evidence="10" key="1">
    <citation type="journal article" date="2021" name="PeerJ">
        <title>Extensive microbial diversity within the chicken gut microbiome revealed by metagenomics and culture.</title>
        <authorList>
            <person name="Gilroy R."/>
            <person name="Ravi A."/>
            <person name="Getino M."/>
            <person name="Pursley I."/>
            <person name="Horton D.L."/>
            <person name="Alikhan N.F."/>
            <person name="Baker D."/>
            <person name="Gharbi K."/>
            <person name="Hall N."/>
            <person name="Watson M."/>
            <person name="Adriaenssens E.M."/>
            <person name="Foster-Nyarko E."/>
            <person name="Jarju S."/>
            <person name="Secka A."/>
            <person name="Antonio M."/>
            <person name="Oren A."/>
            <person name="Chaudhuri R.R."/>
            <person name="La Ragione R."/>
            <person name="Hildebrand F."/>
            <person name="Pallen M.J."/>
        </authorList>
    </citation>
    <scope>NUCLEOTIDE SEQUENCE</scope>
    <source>
        <strain evidence="10">1068</strain>
    </source>
</reference>
<evidence type="ECO:0000256" key="4">
    <source>
        <dbReference type="ARBA" id="ARBA00022840"/>
    </source>
</evidence>
<dbReference type="SMART" id="SM00382">
    <property type="entry name" value="AAA"/>
    <property type="match status" value="1"/>
</dbReference>
<evidence type="ECO:0000256" key="1">
    <source>
        <dbReference type="ARBA" id="ARBA00004651"/>
    </source>
</evidence>
<dbReference type="InterPro" id="IPR036640">
    <property type="entry name" value="ABC1_TM_sf"/>
</dbReference>
<comment type="subcellular location">
    <subcellularLocation>
        <location evidence="1">Cell membrane</location>
        <topology evidence="1">Multi-pass membrane protein</topology>
    </subcellularLocation>
</comment>
<feature type="transmembrane region" description="Helical" evidence="7">
    <location>
        <begin position="234"/>
        <end position="259"/>
    </location>
</feature>
<dbReference type="GO" id="GO:0034040">
    <property type="term" value="F:ATPase-coupled lipid transmembrane transporter activity"/>
    <property type="evidence" value="ECO:0007669"/>
    <property type="project" value="TreeGrafter"/>
</dbReference>
<evidence type="ECO:0000256" key="2">
    <source>
        <dbReference type="ARBA" id="ARBA00022692"/>
    </source>
</evidence>
<comment type="caution">
    <text evidence="10">The sequence shown here is derived from an EMBL/GenBank/DDBJ whole genome shotgun (WGS) entry which is preliminary data.</text>
</comment>
<dbReference type="Gene3D" id="3.40.50.300">
    <property type="entry name" value="P-loop containing nucleotide triphosphate hydrolases"/>
    <property type="match status" value="1"/>
</dbReference>
<keyword evidence="4 10" id="KW-0067">ATP-binding</keyword>
<evidence type="ECO:0000313" key="11">
    <source>
        <dbReference type="Proteomes" id="UP000824056"/>
    </source>
</evidence>
<keyword evidence="2 7" id="KW-0812">Transmembrane</keyword>
<accession>A0A9D2FSW5</accession>
<evidence type="ECO:0000256" key="7">
    <source>
        <dbReference type="SAM" id="Phobius"/>
    </source>
</evidence>
<feature type="transmembrane region" description="Helical" evidence="7">
    <location>
        <begin position="155"/>
        <end position="173"/>
    </location>
</feature>
<dbReference type="Pfam" id="PF00664">
    <property type="entry name" value="ABC_membrane"/>
    <property type="match status" value="1"/>
</dbReference>
<dbReference type="EMBL" id="DXBG01000255">
    <property type="protein sequence ID" value="HIZ66378.1"/>
    <property type="molecule type" value="Genomic_DNA"/>
</dbReference>
<dbReference type="InterPro" id="IPR027417">
    <property type="entry name" value="P-loop_NTPase"/>
</dbReference>
<feature type="transmembrane region" description="Helical" evidence="7">
    <location>
        <begin position="51"/>
        <end position="72"/>
    </location>
</feature>
<dbReference type="Pfam" id="PF00005">
    <property type="entry name" value="ABC_tran"/>
    <property type="match status" value="1"/>
</dbReference>
<keyword evidence="3" id="KW-0547">Nucleotide-binding</keyword>
<evidence type="ECO:0000256" key="6">
    <source>
        <dbReference type="ARBA" id="ARBA00023136"/>
    </source>
</evidence>
<dbReference type="Proteomes" id="UP000824056">
    <property type="component" value="Unassembled WGS sequence"/>
</dbReference>
<dbReference type="PROSITE" id="PS50893">
    <property type="entry name" value="ABC_TRANSPORTER_2"/>
    <property type="match status" value="1"/>
</dbReference>
<protein>
    <submittedName>
        <fullName evidence="10">ABC transporter ATP-binding protein/permease</fullName>
    </submittedName>
</protein>
<dbReference type="InterPro" id="IPR011527">
    <property type="entry name" value="ABC1_TM_dom"/>
</dbReference>
<gene>
    <name evidence="10" type="ORF">H9809_10855</name>
</gene>
<feature type="domain" description="ABC transmembrane type-1" evidence="9">
    <location>
        <begin position="16"/>
        <end position="297"/>
    </location>
</feature>
<dbReference type="GO" id="GO:0005886">
    <property type="term" value="C:plasma membrane"/>
    <property type="evidence" value="ECO:0007669"/>
    <property type="project" value="UniProtKB-SubCell"/>
</dbReference>
<keyword evidence="6 7" id="KW-0472">Membrane</keyword>
<dbReference type="PROSITE" id="PS50929">
    <property type="entry name" value="ABC_TM1F"/>
    <property type="match status" value="1"/>
</dbReference>
<feature type="transmembrane region" description="Helical" evidence="7">
    <location>
        <begin position="126"/>
        <end position="149"/>
    </location>
</feature>
<dbReference type="SUPFAM" id="SSF52540">
    <property type="entry name" value="P-loop containing nucleoside triphosphate hydrolases"/>
    <property type="match status" value="1"/>
</dbReference>
<evidence type="ECO:0000256" key="3">
    <source>
        <dbReference type="ARBA" id="ARBA00022741"/>
    </source>
</evidence>
<organism evidence="10 11">
    <name type="scientific">Candidatus Blautia pullicola</name>
    <dbReference type="NCBI Taxonomy" id="2838498"/>
    <lineage>
        <taxon>Bacteria</taxon>
        <taxon>Bacillati</taxon>
        <taxon>Bacillota</taxon>
        <taxon>Clostridia</taxon>
        <taxon>Lachnospirales</taxon>
        <taxon>Lachnospiraceae</taxon>
        <taxon>Blautia</taxon>
    </lineage>
</organism>
<feature type="domain" description="ABC transporter" evidence="8">
    <location>
        <begin position="333"/>
        <end position="550"/>
    </location>
</feature>
<dbReference type="GO" id="GO:0016887">
    <property type="term" value="F:ATP hydrolysis activity"/>
    <property type="evidence" value="ECO:0007669"/>
    <property type="project" value="InterPro"/>
</dbReference>
<proteinExistence type="predicted"/>
<dbReference type="PANTHER" id="PTHR24221:SF654">
    <property type="entry name" value="ATP-BINDING CASSETTE SUB-FAMILY B MEMBER 6"/>
    <property type="match status" value="1"/>
</dbReference>
<dbReference type="PANTHER" id="PTHR24221">
    <property type="entry name" value="ATP-BINDING CASSETTE SUB-FAMILY B"/>
    <property type="match status" value="1"/>
</dbReference>
<name>A0A9D2FSW5_9FIRM</name>
<evidence type="ECO:0000259" key="8">
    <source>
        <dbReference type="PROSITE" id="PS50893"/>
    </source>
</evidence>
<dbReference type="CDD" id="cd07346">
    <property type="entry name" value="ABC_6TM_exporters"/>
    <property type="match status" value="1"/>
</dbReference>
<evidence type="ECO:0000259" key="9">
    <source>
        <dbReference type="PROSITE" id="PS50929"/>
    </source>
</evidence>
<sequence>MLWMYGHIKKYRLWILFYMVVGAVGTVFSLGVSVISKQLIDVVLGHQTQRLSNLAACMAGLAVGSILTNAGISRISARVMVDVQNKMRRELYSKILCSKWEELQLYSTGDLLNRINSDMGIVSGNVISWLPALVTKGFRFLGALGIMLYYDKTMAVLALVSAPLTMALSRVLMGKMRAYNKEMREISSDMMAFQNDSFQNLQTLKAFGLMKTFSGKMENMQDRYRMKLMDYNRFQIFISSYMSAAGMAVSYLCFGWSIYRMWGGYITPGTMAMFVQLASGLASSFSGLVHMVPSLIRTLTSAGRIMELEALEKESGKDAKAKELLEYTGPLKIRMEDVTACYKNEAPVFENSGFAVSSGEIVALVGASGEGKTTFIRLLLGVLEPVKGSLEFLWEGQKSCRLSAGTRGCFSYVPQGNTLFMGTIEENLRLVKPQATEEEIEKALKDACAWDFVMEFPEGIKHYIGERGTGISEGQAQRLAIARAILRNAPVLLLDEATSALDMETEREVLEHIVKSDERKLCIITTHRPSVLAMCHRIYEVKDKKLCLKT</sequence>
<dbReference type="GO" id="GO:0140359">
    <property type="term" value="F:ABC-type transporter activity"/>
    <property type="evidence" value="ECO:0007669"/>
    <property type="project" value="InterPro"/>
</dbReference>
<feature type="transmembrane region" description="Helical" evidence="7">
    <location>
        <begin position="271"/>
        <end position="296"/>
    </location>
</feature>
<evidence type="ECO:0000256" key="5">
    <source>
        <dbReference type="ARBA" id="ARBA00022989"/>
    </source>
</evidence>
<keyword evidence="5 7" id="KW-1133">Transmembrane helix</keyword>
<evidence type="ECO:0000313" key="10">
    <source>
        <dbReference type="EMBL" id="HIZ66378.1"/>
    </source>
</evidence>
<dbReference type="SUPFAM" id="SSF90123">
    <property type="entry name" value="ABC transporter transmembrane region"/>
    <property type="match status" value="1"/>
</dbReference>
<dbReference type="InterPro" id="IPR003593">
    <property type="entry name" value="AAA+_ATPase"/>
</dbReference>
<dbReference type="InterPro" id="IPR003439">
    <property type="entry name" value="ABC_transporter-like_ATP-bd"/>
</dbReference>
<dbReference type="InterPro" id="IPR039421">
    <property type="entry name" value="Type_1_exporter"/>
</dbReference>
<dbReference type="GO" id="GO:0005524">
    <property type="term" value="F:ATP binding"/>
    <property type="evidence" value="ECO:0007669"/>
    <property type="project" value="UniProtKB-KW"/>
</dbReference>
<feature type="transmembrane region" description="Helical" evidence="7">
    <location>
        <begin position="12"/>
        <end position="31"/>
    </location>
</feature>
<reference evidence="10" key="2">
    <citation type="submission" date="2021-04" db="EMBL/GenBank/DDBJ databases">
        <authorList>
            <person name="Gilroy R."/>
        </authorList>
    </citation>
    <scope>NUCLEOTIDE SEQUENCE</scope>
    <source>
        <strain evidence="10">1068</strain>
    </source>
</reference>